<evidence type="ECO:0000256" key="3">
    <source>
        <dbReference type="SAM" id="MobiDB-lite"/>
    </source>
</evidence>
<accession>A0A4R7J2C4</accession>
<dbReference type="InterPro" id="IPR010998">
    <property type="entry name" value="Integrase_recombinase_N"/>
</dbReference>
<evidence type="ECO:0000259" key="4">
    <source>
        <dbReference type="PROSITE" id="PS51900"/>
    </source>
</evidence>
<reference evidence="5 6" key="1">
    <citation type="submission" date="2019-03" db="EMBL/GenBank/DDBJ databases">
        <title>Genomic Encyclopedia of Archaeal and Bacterial Type Strains, Phase II (KMG-II): from individual species to whole genera.</title>
        <authorList>
            <person name="Goeker M."/>
        </authorList>
    </citation>
    <scope>NUCLEOTIDE SEQUENCE [LARGE SCALE GENOMIC DNA]</scope>
    <source>
        <strain evidence="5 6">DSM 24323</strain>
    </source>
</reference>
<dbReference type="SUPFAM" id="SSF56349">
    <property type="entry name" value="DNA breaking-rejoining enzymes"/>
    <property type="match status" value="1"/>
</dbReference>
<protein>
    <recommendedName>
        <fullName evidence="4">Core-binding (CB) domain-containing protein</fullName>
    </recommendedName>
</protein>
<name>A0A4R7J2C4_9ACTN</name>
<dbReference type="EMBL" id="SOAW01000002">
    <property type="protein sequence ID" value="TDT31342.1"/>
    <property type="molecule type" value="Genomic_DNA"/>
</dbReference>
<dbReference type="Gene3D" id="1.10.150.130">
    <property type="match status" value="1"/>
</dbReference>
<feature type="region of interest" description="Disordered" evidence="3">
    <location>
        <begin position="139"/>
        <end position="166"/>
    </location>
</feature>
<proteinExistence type="predicted"/>
<keyword evidence="6" id="KW-1185">Reference proteome</keyword>
<dbReference type="GO" id="GO:0003677">
    <property type="term" value="F:DNA binding"/>
    <property type="evidence" value="ECO:0007669"/>
    <property type="project" value="UniProtKB-UniRule"/>
</dbReference>
<dbReference type="InterPro" id="IPR011010">
    <property type="entry name" value="DNA_brk_join_enz"/>
</dbReference>
<dbReference type="Proteomes" id="UP000295371">
    <property type="component" value="Unassembled WGS sequence"/>
</dbReference>
<evidence type="ECO:0000256" key="1">
    <source>
        <dbReference type="ARBA" id="ARBA00023125"/>
    </source>
</evidence>
<sequence length="166" mass="19770">MVSRRRDNGRWKARVYTREGRERTKDFDRKRDALAWESLEREKERRRHSGDQITLAEFFDEKKDKYFEELTPASVATYRSNLKRVLGDLGHVPLRQIDDRLIRRLQERWNARLSNDAVRTTRSALARILNKAVEDGLLDSTRSGRSRHPDQDRARPIGFPPWIRSR</sequence>
<dbReference type="InterPro" id="IPR044068">
    <property type="entry name" value="CB"/>
</dbReference>
<evidence type="ECO:0000313" key="6">
    <source>
        <dbReference type="Proteomes" id="UP000295371"/>
    </source>
</evidence>
<evidence type="ECO:0000313" key="5">
    <source>
        <dbReference type="EMBL" id="TDT31342.1"/>
    </source>
</evidence>
<comment type="caution">
    <text evidence="5">The sequence shown here is derived from an EMBL/GenBank/DDBJ whole genome shotgun (WGS) entry which is preliminary data.</text>
</comment>
<gene>
    <name evidence="5" type="ORF">CLV29_2761</name>
</gene>
<organism evidence="5 6">
    <name type="scientific">Naumannella halotolerans</name>
    <dbReference type="NCBI Taxonomy" id="993414"/>
    <lineage>
        <taxon>Bacteria</taxon>
        <taxon>Bacillati</taxon>
        <taxon>Actinomycetota</taxon>
        <taxon>Actinomycetes</taxon>
        <taxon>Propionibacteriales</taxon>
        <taxon>Propionibacteriaceae</taxon>
        <taxon>Naumannella</taxon>
    </lineage>
</organism>
<evidence type="ECO:0000256" key="2">
    <source>
        <dbReference type="PROSITE-ProRule" id="PRU01248"/>
    </source>
</evidence>
<dbReference type="AlphaFoldDB" id="A0A4R7J2C4"/>
<keyword evidence="1 2" id="KW-0238">DNA-binding</keyword>
<feature type="domain" description="Core-binding (CB)" evidence="4">
    <location>
        <begin position="57"/>
        <end position="133"/>
    </location>
</feature>
<dbReference type="PROSITE" id="PS51900">
    <property type="entry name" value="CB"/>
    <property type="match status" value="1"/>
</dbReference>